<dbReference type="Gene3D" id="3.40.50.1820">
    <property type="entry name" value="alpha/beta hydrolase"/>
    <property type="match status" value="1"/>
</dbReference>
<evidence type="ECO:0000256" key="1">
    <source>
        <dbReference type="SAM" id="SignalP"/>
    </source>
</evidence>
<dbReference type="InterPro" id="IPR013783">
    <property type="entry name" value="Ig-like_fold"/>
</dbReference>
<dbReference type="EMBL" id="BQXY01000006">
    <property type="protein sequence ID" value="GKU26640.1"/>
    <property type="molecule type" value="Genomic_DNA"/>
</dbReference>
<protein>
    <recommendedName>
        <fullName evidence="4">Esterase</fullName>
    </recommendedName>
</protein>
<dbReference type="InterPro" id="IPR029058">
    <property type="entry name" value="AB_hydrolase_fold"/>
</dbReference>
<dbReference type="SUPFAM" id="SSF81296">
    <property type="entry name" value="E set domains"/>
    <property type="match status" value="1"/>
</dbReference>
<name>A0A9W6DBP0_9CLOT</name>
<keyword evidence="1" id="KW-0732">Signal</keyword>
<sequence>MKRKNGRFGVINFVLSLVFLMAAFAFPVRAQQIGVKTDTGIKKEGVTVRPDNNSPTGYTATFVYKNSTATKVEFYGQFTFARTGQDYPNTALTTYTPYQWTKDMFPLTSSVYQEAMTKVKGTDFWTISMPLPSGGYPYSYVVDGTKVADPANMPITNVNGGKQTLSMAYIPFDKQKQVTDYSYVLPKEGAKTGKVSFVKYSTKGLLTADLQPLGIYLPFGYDSNRTEPYKVIYLSHGGGGNESDWFNTGSAANIMDNLIAEKKTEPAIVVTMDNSAFGWNFVNINKNIMENIIPYMESHYNVSENVKDRAFAGLSMGALTTSNLYYAHPTDFGYFGIFSGANAALDLTKNTDALRTPKLFVGAGCYDMAYYNLGFNSDKYTIKFLEMLDANSIPYEFQLANGAHDWFTWPQLFYTFAKDIVWK</sequence>
<gene>
    <name evidence="2" type="ORF">CFOLD11_34670</name>
</gene>
<dbReference type="GO" id="GO:0016747">
    <property type="term" value="F:acyltransferase activity, transferring groups other than amino-acyl groups"/>
    <property type="evidence" value="ECO:0007669"/>
    <property type="project" value="TreeGrafter"/>
</dbReference>
<dbReference type="PANTHER" id="PTHR48098">
    <property type="entry name" value="ENTEROCHELIN ESTERASE-RELATED"/>
    <property type="match status" value="1"/>
</dbReference>
<dbReference type="InterPro" id="IPR050583">
    <property type="entry name" value="Mycobacterial_A85_antigen"/>
</dbReference>
<dbReference type="Proteomes" id="UP001057868">
    <property type="component" value="Unassembled WGS sequence"/>
</dbReference>
<dbReference type="SUPFAM" id="SSF53474">
    <property type="entry name" value="alpha/beta-Hydrolases"/>
    <property type="match status" value="1"/>
</dbReference>
<comment type="caution">
    <text evidence="2">The sequence shown here is derived from an EMBL/GenBank/DDBJ whole genome shotgun (WGS) entry which is preliminary data.</text>
</comment>
<dbReference type="InterPro" id="IPR000801">
    <property type="entry name" value="Esterase-like"/>
</dbReference>
<evidence type="ECO:0000313" key="2">
    <source>
        <dbReference type="EMBL" id="GKU26640.1"/>
    </source>
</evidence>
<dbReference type="Pfam" id="PF00756">
    <property type="entry name" value="Esterase"/>
    <property type="match status" value="1"/>
</dbReference>
<dbReference type="InterPro" id="IPR014756">
    <property type="entry name" value="Ig_E-set"/>
</dbReference>
<dbReference type="AlphaFoldDB" id="A0A9W6DBP0"/>
<evidence type="ECO:0000313" key="3">
    <source>
        <dbReference type="Proteomes" id="UP001057868"/>
    </source>
</evidence>
<accession>A0A9W6DBP0</accession>
<dbReference type="RefSeq" id="WP_261853533.1">
    <property type="nucleotide sequence ID" value="NZ_BQXY01000006.1"/>
</dbReference>
<evidence type="ECO:0008006" key="4">
    <source>
        <dbReference type="Google" id="ProtNLM"/>
    </source>
</evidence>
<dbReference type="Gene3D" id="2.60.40.10">
    <property type="entry name" value="Immunoglobulins"/>
    <property type="match status" value="1"/>
</dbReference>
<dbReference type="PANTHER" id="PTHR48098:SF1">
    <property type="entry name" value="DIACYLGLYCEROL ACYLTRANSFERASE_MYCOLYLTRANSFERASE AG85A"/>
    <property type="match status" value="1"/>
</dbReference>
<feature type="signal peptide" evidence="1">
    <location>
        <begin position="1"/>
        <end position="30"/>
    </location>
</feature>
<feature type="chain" id="PRO_5040983477" description="Esterase" evidence="1">
    <location>
        <begin position="31"/>
        <end position="423"/>
    </location>
</feature>
<keyword evidence="3" id="KW-1185">Reference proteome</keyword>
<organism evidence="2 3">
    <name type="scientific">Clostridium folliculivorans</name>
    <dbReference type="NCBI Taxonomy" id="2886038"/>
    <lineage>
        <taxon>Bacteria</taxon>
        <taxon>Bacillati</taxon>
        <taxon>Bacillota</taxon>
        <taxon>Clostridia</taxon>
        <taxon>Eubacteriales</taxon>
        <taxon>Clostridiaceae</taxon>
        <taxon>Clostridium</taxon>
    </lineage>
</organism>
<proteinExistence type="predicted"/>
<reference evidence="2" key="1">
    <citation type="journal article" date="2023" name="Int. J. Syst. Evol. Microbiol.">
        <title>&lt;i&gt;Clostridium folliculivorans&lt;/i&gt; sp. nov., isolated from soil samples of an organic paddy in Japan.</title>
        <authorList>
            <person name="Tazawa J."/>
            <person name="Kobayashi H."/>
            <person name="Tanizawa Y."/>
            <person name="Uchino A."/>
            <person name="Tanaka F."/>
            <person name="Urashima Y."/>
            <person name="Miura S."/>
            <person name="Sakamoto M."/>
            <person name="Ohkuma M."/>
            <person name="Tohno M."/>
        </authorList>
    </citation>
    <scope>NUCLEOTIDE SEQUENCE</scope>
    <source>
        <strain evidence="2">D1-1</strain>
    </source>
</reference>